<comment type="caution">
    <text evidence="1">The sequence shown here is derived from an EMBL/GenBank/DDBJ whole genome shotgun (WGS) entry which is preliminary data.</text>
</comment>
<dbReference type="EMBL" id="BJXB01000003">
    <property type="protein sequence ID" value="GEM45227.1"/>
    <property type="molecule type" value="Genomic_DNA"/>
</dbReference>
<reference evidence="1 2" key="1">
    <citation type="submission" date="2019-07" db="EMBL/GenBank/DDBJ databases">
        <title>Whole genome shotgun sequence of Deinococcus cellulosilyticus NBRC 106333.</title>
        <authorList>
            <person name="Hosoyama A."/>
            <person name="Uohara A."/>
            <person name="Ohji S."/>
            <person name="Ichikawa N."/>
        </authorList>
    </citation>
    <scope>NUCLEOTIDE SEQUENCE [LARGE SCALE GENOMIC DNA]</scope>
    <source>
        <strain evidence="1 2">NBRC 106333</strain>
    </source>
</reference>
<evidence type="ECO:0000313" key="2">
    <source>
        <dbReference type="Proteomes" id="UP000321306"/>
    </source>
</evidence>
<accession>A0A511MYK9</accession>
<protein>
    <submittedName>
        <fullName evidence="1">Uncharacterized protein</fullName>
    </submittedName>
</protein>
<evidence type="ECO:0000313" key="1">
    <source>
        <dbReference type="EMBL" id="GEM45227.1"/>
    </source>
</evidence>
<sequence length="52" mass="5267">MTPGGEACLSCALRATDSWSLSTPAPTIPPPDKGGIFSLAPLSLPGKMVKTP</sequence>
<organism evidence="1 2">
    <name type="scientific">Deinococcus cellulosilyticus (strain DSM 18568 / NBRC 106333 / KACC 11606 / 5516J-15)</name>
    <dbReference type="NCBI Taxonomy" id="1223518"/>
    <lineage>
        <taxon>Bacteria</taxon>
        <taxon>Thermotogati</taxon>
        <taxon>Deinococcota</taxon>
        <taxon>Deinococci</taxon>
        <taxon>Deinococcales</taxon>
        <taxon>Deinococcaceae</taxon>
        <taxon>Deinococcus</taxon>
    </lineage>
</organism>
<proteinExistence type="predicted"/>
<name>A0A511MYK9_DEIC1</name>
<dbReference type="AlphaFoldDB" id="A0A511MYK9"/>
<dbReference type="Proteomes" id="UP000321306">
    <property type="component" value="Unassembled WGS sequence"/>
</dbReference>
<gene>
    <name evidence="1" type="ORF">DC3_08620</name>
</gene>
<keyword evidence="2" id="KW-1185">Reference proteome</keyword>